<dbReference type="Pfam" id="PF00392">
    <property type="entry name" value="GntR"/>
    <property type="match status" value="1"/>
</dbReference>
<dbReference type="GO" id="GO:0003677">
    <property type="term" value="F:DNA binding"/>
    <property type="evidence" value="ECO:0007669"/>
    <property type="project" value="UniProtKB-KW"/>
</dbReference>
<organism evidence="5 6">
    <name type="scientific">Williamsia limnetica</name>
    <dbReference type="NCBI Taxonomy" id="882452"/>
    <lineage>
        <taxon>Bacteria</taxon>
        <taxon>Bacillati</taxon>
        <taxon>Actinomycetota</taxon>
        <taxon>Actinomycetes</taxon>
        <taxon>Mycobacteriales</taxon>
        <taxon>Nocardiaceae</taxon>
        <taxon>Williamsia</taxon>
    </lineage>
</organism>
<evidence type="ECO:0000313" key="6">
    <source>
        <dbReference type="Proteomes" id="UP000247591"/>
    </source>
</evidence>
<evidence type="ECO:0000256" key="2">
    <source>
        <dbReference type="ARBA" id="ARBA00023125"/>
    </source>
</evidence>
<dbReference type="PROSITE" id="PS50949">
    <property type="entry name" value="HTH_GNTR"/>
    <property type="match status" value="1"/>
</dbReference>
<protein>
    <submittedName>
        <fullName evidence="5">GntR family transcriptional regulator</fullName>
    </submittedName>
</protein>
<dbReference type="InterPro" id="IPR000524">
    <property type="entry name" value="Tscrpt_reg_HTH_GntR"/>
</dbReference>
<dbReference type="CDD" id="cd07377">
    <property type="entry name" value="WHTH_GntR"/>
    <property type="match status" value="1"/>
</dbReference>
<dbReference type="InterPro" id="IPR036388">
    <property type="entry name" value="WH-like_DNA-bd_sf"/>
</dbReference>
<evidence type="ECO:0000256" key="3">
    <source>
        <dbReference type="ARBA" id="ARBA00023163"/>
    </source>
</evidence>
<dbReference type="SMART" id="SM00345">
    <property type="entry name" value="HTH_GNTR"/>
    <property type="match status" value="1"/>
</dbReference>
<reference evidence="5 6" key="1">
    <citation type="submission" date="2018-06" db="EMBL/GenBank/DDBJ databases">
        <title>Genomic Encyclopedia of Type Strains, Phase IV (KMG-IV): sequencing the most valuable type-strain genomes for metagenomic binning, comparative biology and taxonomic classification.</title>
        <authorList>
            <person name="Goeker M."/>
        </authorList>
    </citation>
    <scope>NUCLEOTIDE SEQUENCE [LARGE SCALE GENOMIC DNA]</scope>
    <source>
        <strain evidence="5 6">DSM 45521</strain>
    </source>
</reference>
<comment type="caution">
    <text evidence="5">The sequence shown here is derived from an EMBL/GenBank/DDBJ whole genome shotgun (WGS) entry which is preliminary data.</text>
</comment>
<feature type="domain" description="HTH gntR-type" evidence="4">
    <location>
        <begin position="19"/>
        <end position="87"/>
    </location>
</feature>
<dbReference type="SUPFAM" id="SSF46785">
    <property type="entry name" value="Winged helix' DNA-binding domain"/>
    <property type="match status" value="1"/>
</dbReference>
<accession>A0A318RLG6</accession>
<evidence type="ECO:0000256" key="1">
    <source>
        <dbReference type="ARBA" id="ARBA00023015"/>
    </source>
</evidence>
<dbReference type="InterPro" id="IPR036390">
    <property type="entry name" value="WH_DNA-bd_sf"/>
</dbReference>
<dbReference type="PANTHER" id="PTHR38445:SF9">
    <property type="entry name" value="HTH-TYPE TRANSCRIPTIONAL REPRESSOR YTRA"/>
    <property type="match status" value="1"/>
</dbReference>
<keyword evidence="2" id="KW-0238">DNA-binding</keyword>
<name>A0A318RLG6_WILLI</name>
<gene>
    <name evidence="5" type="ORF">DFR67_10383</name>
</gene>
<dbReference type="AlphaFoldDB" id="A0A318RLG6"/>
<dbReference type="Gene3D" id="1.10.10.10">
    <property type="entry name" value="Winged helix-like DNA-binding domain superfamily/Winged helix DNA-binding domain"/>
    <property type="match status" value="1"/>
</dbReference>
<dbReference type="Proteomes" id="UP000247591">
    <property type="component" value="Unassembled WGS sequence"/>
</dbReference>
<dbReference type="EMBL" id="QJSP01000003">
    <property type="protein sequence ID" value="PYE19172.1"/>
    <property type="molecule type" value="Genomic_DNA"/>
</dbReference>
<keyword evidence="1" id="KW-0805">Transcription regulation</keyword>
<proteinExistence type="predicted"/>
<evidence type="ECO:0000313" key="5">
    <source>
        <dbReference type="EMBL" id="PYE19172.1"/>
    </source>
</evidence>
<dbReference type="GO" id="GO:0003700">
    <property type="term" value="F:DNA-binding transcription factor activity"/>
    <property type="evidence" value="ECO:0007669"/>
    <property type="project" value="InterPro"/>
</dbReference>
<sequence length="126" mass="13774">MSMTIGNGLGLTLDPDSDIAPYEQVRRGVIELVNTGSLLAGSRLPTVRALAQELSLAPNTVARSYRELEAEDVIETRGRQGSFIKAHSDSTLQRAALLTVEHVAALRQLRVDDSHIKSLLDQALRR</sequence>
<dbReference type="PANTHER" id="PTHR38445">
    <property type="entry name" value="HTH-TYPE TRANSCRIPTIONAL REPRESSOR YTRA"/>
    <property type="match status" value="1"/>
</dbReference>
<keyword evidence="6" id="KW-1185">Reference proteome</keyword>
<evidence type="ECO:0000259" key="4">
    <source>
        <dbReference type="PROSITE" id="PS50949"/>
    </source>
</evidence>
<keyword evidence="3" id="KW-0804">Transcription</keyword>